<dbReference type="GO" id="GO:0005789">
    <property type="term" value="C:endoplasmic reticulum membrane"/>
    <property type="evidence" value="ECO:0007669"/>
    <property type="project" value="UniProtKB-SubCell"/>
</dbReference>
<evidence type="ECO:0000256" key="10">
    <source>
        <dbReference type="ARBA" id="ARBA00023002"/>
    </source>
</evidence>
<dbReference type="PRINTS" id="PR00385">
    <property type="entry name" value="P450"/>
</dbReference>
<dbReference type="PROSITE" id="PS00086">
    <property type="entry name" value="CYTOCHROME_P450"/>
    <property type="match status" value="1"/>
</dbReference>
<keyword evidence="17" id="KW-0812">Transmembrane</keyword>
<accession>A0A6J1MPE8</accession>
<dbReference type="PANTHER" id="PTHR24292">
    <property type="entry name" value="CYTOCHROME P450"/>
    <property type="match status" value="1"/>
</dbReference>
<evidence type="ECO:0000313" key="19">
    <source>
        <dbReference type="RefSeq" id="XP_023934742.1"/>
    </source>
</evidence>
<dbReference type="GO" id="GO:0016712">
    <property type="term" value="F:oxidoreductase activity, acting on paired donors, with incorporation or reduction of molecular oxygen, reduced flavin or flavoprotein as one donor, and incorporation of one atom of oxygen"/>
    <property type="evidence" value="ECO:0007669"/>
    <property type="project" value="UniProtKB-EC"/>
</dbReference>
<dbReference type="CDD" id="cd11056">
    <property type="entry name" value="CYP6-like"/>
    <property type="match status" value="1"/>
</dbReference>
<reference evidence="19" key="1">
    <citation type="submission" date="2025-08" db="UniProtKB">
        <authorList>
            <consortium name="RefSeq"/>
        </authorList>
    </citation>
    <scope>IDENTIFICATION</scope>
</reference>
<keyword evidence="10 16" id="KW-0560">Oxidoreductase</keyword>
<keyword evidence="13 17" id="KW-0472">Membrane</keyword>
<dbReference type="KEGG" id="bany:112043508"/>
<gene>
    <name evidence="19" type="primary">LOC112043508</name>
</gene>
<evidence type="ECO:0000256" key="8">
    <source>
        <dbReference type="ARBA" id="ARBA00022824"/>
    </source>
</evidence>
<evidence type="ECO:0000256" key="3">
    <source>
        <dbReference type="ARBA" id="ARBA00004406"/>
    </source>
</evidence>
<dbReference type="PRINTS" id="PR00463">
    <property type="entry name" value="EP450I"/>
</dbReference>
<dbReference type="GeneID" id="112043508"/>
<evidence type="ECO:0000256" key="7">
    <source>
        <dbReference type="ARBA" id="ARBA00022723"/>
    </source>
</evidence>
<evidence type="ECO:0000256" key="11">
    <source>
        <dbReference type="ARBA" id="ARBA00023004"/>
    </source>
</evidence>
<dbReference type="FunFam" id="1.10.630.10:FF:000042">
    <property type="entry name" value="Cytochrome P450"/>
    <property type="match status" value="1"/>
</dbReference>
<organism evidence="18 19">
    <name type="scientific">Bicyclus anynana</name>
    <name type="common">Squinting bush brown butterfly</name>
    <dbReference type="NCBI Taxonomy" id="110368"/>
    <lineage>
        <taxon>Eukaryota</taxon>
        <taxon>Metazoa</taxon>
        <taxon>Ecdysozoa</taxon>
        <taxon>Arthropoda</taxon>
        <taxon>Hexapoda</taxon>
        <taxon>Insecta</taxon>
        <taxon>Pterygota</taxon>
        <taxon>Neoptera</taxon>
        <taxon>Endopterygota</taxon>
        <taxon>Lepidoptera</taxon>
        <taxon>Glossata</taxon>
        <taxon>Ditrysia</taxon>
        <taxon>Papilionoidea</taxon>
        <taxon>Nymphalidae</taxon>
        <taxon>Satyrinae</taxon>
        <taxon>Satyrini</taxon>
        <taxon>Mycalesina</taxon>
        <taxon>Bicyclus</taxon>
    </lineage>
</organism>
<dbReference type="PANTHER" id="PTHR24292:SF54">
    <property type="entry name" value="CYP9F3-RELATED"/>
    <property type="match status" value="1"/>
</dbReference>
<protein>
    <recommendedName>
        <fullName evidence="5">unspecific monooxygenase</fullName>
        <ecNumber evidence="5">1.14.14.1</ecNumber>
    </recommendedName>
</protein>
<comment type="subcellular location">
    <subcellularLocation>
        <location evidence="3">Endoplasmic reticulum membrane</location>
        <topology evidence="3">Peripheral membrane protein</topology>
    </subcellularLocation>
    <subcellularLocation>
        <location evidence="2">Microsome membrane</location>
        <topology evidence="2">Peripheral membrane protein</topology>
    </subcellularLocation>
</comment>
<feature type="transmembrane region" description="Helical" evidence="17">
    <location>
        <begin position="6"/>
        <end position="28"/>
    </location>
</feature>
<evidence type="ECO:0000256" key="13">
    <source>
        <dbReference type="ARBA" id="ARBA00023136"/>
    </source>
</evidence>
<dbReference type="EC" id="1.14.14.1" evidence="5"/>
<comment type="similarity">
    <text evidence="4 16">Belongs to the cytochrome P450 family.</text>
</comment>
<evidence type="ECO:0000256" key="15">
    <source>
        <dbReference type="PIRSR" id="PIRSR602401-1"/>
    </source>
</evidence>
<dbReference type="Proteomes" id="UP001652582">
    <property type="component" value="Chromosome 21"/>
</dbReference>
<dbReference type="InterPro" id="IPR036396">
    <property type="entry name" value="Cyt_P450_sf"/>
</dbReference>
<dbReference type="InterPro" id="IPR017972">
    <property type="entry name" value="Cyt_P450_CS"/>
</dbReference>
<evidence type="ECO:0000256" key="16">
    <source>
        <dbReference type="RuleBase" id="RU000461"/>
    </source>
</evidence>
<dbReference type="Pfam" id="PF00067">
    <property type="entry name" value="p450"/>
    <property type="match status" value="1"/>
</dbReference>
<dbReference type="GO" id="GO:0005506">
    <property type="term" value="F:iron ion binding"/>
    <property type="evidence" value="ECO:0007669"/>
    <property type="project" value="InterPro"/>
</dbReference>
<evidence type="ECO:0000256" key="5">
    <source>
        <dbReference type="ARBA" id="ARBA00012109"/>
    </source>
</evidence>
<keyword evidence="7 15" id="KW-0479">Metal-binding</keyword>
<evidence type="ECO:0000256" key="14">
    <source>
        <dbReference type="ARBA" id="ARBA00047827"/>
    </source>
</evidence>
<dbReference type="Gene3D" id="1.10.630.10">
    <property type="entry name" value="Cytochrome P450"/>
    <property type="match status" value="1"/>
</dbReference>
<dbReference type="SUPFAM" id="SSF48264">
    <property type="entry name" value="Cytochrome P450"/>
    <property type="match status" value="1"/>
</dbReference>
<evidence type="ECO:0000256" key="2">
    <source>
        <dbReference type="ARBA" id="ARBA00004174"/>
    </source>
</evidence>
<dbReference type="InterPro" id="IPR001128">
    <property type="entry name" value="Cyt_P450"/>
</dbReference>
<dbReference type="InterPro" id="IPR002401">
    <property type="entry name" value="Cyt_P450_E_grp-I"/>
</dbReference>
<evidence type="ECO:0000256" key="1">
    <source>
        <dbReference type="ARBA" id="ARBA00001971"/>
    </source>
</evidence>
<feature type="binding site" description="axial binding residue" evidence="15">
    <location>
        <position position="459"/>
    </location>
    <ligand>
        <name>heme</name>
        <dbReference type="ChEBI" id="CHEBI:30413"/>
    </ligand>
    <ligandPart>
        <name>Fe</name>
        <dbReference type="ChEBI" id="CHEBI:18248"/>
    </ligandPart>
</feature>
<keyword evidence="17" id="KW-1133">Transmembrane helix</keyword>
<sequence>MALLKLHFFSYEVLLATVLFLLIIYLWFLYKFTYWSKRGVLGPKPVFPFGNIEKVVRRKDQFFQPFCDNYYKYKHLPYVGMYCFNQPVLSINDPELAKQILIKDFDHFQSHGIFSGGSGDPLAGHLFNLHAQAWKTLRLKMSPVFSASKLKSMYPLVEKIAKEAQDYATTLYMKGEAVNFTEFYEKYVMEIIGSVGFGVECNGLKNSRSEFYLHGNDYFNPTSLYWTVVRAMAFVMPSFFKKLKLKRINPDIISFFYNLVKETVEYRYKYSYKRNDFLQALIELKENSENTKESIDNESANFKFTITDVAANTMLYMFAGYETSATTGQFATYELARNPHIQRRAREEINRVLAKYGGECTYEAQNEMVYMNMVLDETMRMHPPLRALFRRCTKAYKLPNSGVLIEEGTQIFVPAHAIQMDPDIFADPETFDPERFSPENKKTIHPCHWMPFGEGPRKCLGLRQGYIQSKLALVKLLQTYELTMDARTQVPTKLKASALSCAAEGGIWIRLKKITDSVD</sequence>
<keyword evidence="12 16" id="KW-0503">Monooxygenase</keyword>
<evidence type="ECO:0000313" key="18">
    <source>
        <dbReference type="Proteomes" id="UP001652582"/>
    </source>
</evidence>
<name>A0A6J1MPE8_BICAN</name>
<comment type="cofactor">
    <cofactor evidence="1 15">
        <name>heme</name>
        <dbReference type="ChEBI" id="CHEBI:30413"/>
    </cofactor>
</comment>
<keyword evidence="11 15" id="KW-0408">Iron</keyword>
<evidence type="ECO:0000256" key="17">
    <source>
        <dbReference type="SAM" id="Phobius"/>
    </source>
</evidence>
<dbReference type="InterPro" id="IPR050476">
    <property type="entry name" value="Insect_CytP450_Detox"/>
</dbReference>
<proteinExistence type="inferred from homology"/>
<keyword evidence="6 15" id="KW-0349">Heme</keyword>
<keyword evidence="9" id="KW-0492">Microsome</keyword>
<comment type="catalytic activity">
    <reaction evidence="14">
        <text>an organic molecule + reduced [NADPH--hemoprotein reductase] + O2 = an alcohol + oxidized [NADPH--hemoprotein reductase] + H2O + H(+)</text>
        <dbReference type="Rhea" id="RHEA:17149"/>
        <dbReference type="Rhea" id="RHEA-COMP:11964"/>
        <dbReference type="Rhea" id="RHEA-COMP:11965"/>
        <dbReference type="ChEBI" id="CHEBI:15377"/>
        <dbReference type="ChEBI" id="CHEBI:15378"/>
        <dbReference type="ChEBI" id="CHEBI:15379"/>
        <dbReference type="ChEBI" id="CHEBI:30879"/>
        <dbReference type="ChEBI" id="CHEBI:57618"/>
        <dbReference type="ChEBI" id="CHEBI:58210"/>
        <dbReference type="ChEBI" id="CHEBI:142491"/>
        <dbReference type="EC" id="1.14.14.1"/>
    </reaction>
</comment>
<evidence type="ECO:0000256" key="9">
    <source>
        <dbReference type="ARBA" id="ARBA00022848"/>
    </source>
</evidence>
<keyword evidence="8" id="KW-0256">Endoplasmic reticulum</keyword>
<keyword evidence="18" id="KW-1185">Reference proteome</keyword>
<dbReference type="AlphaFoldDB" id="A0A6J1MPE8"/>
<evidence type="ECO:0000256" key="4">
    <source>
        <dbReference type="ARBA" id="ARBA00010617"/>
    </source>
</evidence>
<evidence type="ECO:0000256" key="6">
    <source>
        <dbReference type="ARBA" id="ARBA00022617"/>
    </source>
</evidence>
<dbReference type="RefSeq" id="XP_023934742.1">
    <property type="nucleotide sequence ID" value="XM_024078974.2"/>
</dbReference>
<dbReference type="GO" id="GO:0020037">
    <property type="term" value="F:heme binding"/>
    <property type="evidence" value="ECO:0007669"/>
    <property type="project" value="InterPro"/>
</dbReference>
<evidence type="ECO:0000256" key="12">
    <source>
        <dbReference type="ARBA" id="ARBA00023033"/>
    </source>
</evidence>
<dbReference type="OrthoDB" id="2789670at2759"/>